<dbReference type="Proteomes" id="UP000016608">
    <property type="component" value="Unassembled WGS sequence"/>
</dbReference>
<evidence type="ECO:0000313" key="1">
    <source>
        <dbReference type="EMBL" id="ERK43619.1"/>
    </source>
</evidence>
<proteinExistence type="predicted"/>
<gene>
    <name evidence="1" type="ORF">HMPREF0373_02306</name>
</gene>
<organism evidence="1 2">
    <name type="scientific">Eubacterium ramulus ATCC 29099</name>
    <dbReference type="NCBI Taxonomy" id="1256908"/>
    <lineage>
        <taxon>Bacteria</taxon>
        <taxon>Bacillati</taxon>
        <taxon>Bacillota</taxon>
        <taxon>Clostridia</taxon>
        <taxon>Eubacteriales</taxon>
        <taxon>Eubacteriaceae</taxon>
        <taxon>Eubacterium</taxon>
    </lineage>
</organism>
<evidence type="ECO:0000313" key="2">
    <source>
        <dbReference type="Proteomes" id="UP000016608"/>
    </source>
</evidence>
<keyword evidence="2" id="KW-1185">Reference proteome</keyword>
<protein>
    <submittedName>
        <fullName evidence="1">Uncharacterized protein</fullName>
    </submittedName>
</protein>
<accession>U2PIP3</accession>
<dbReference type="EMBL" id="AWVJ01000142">
    <property type="protein sequence ID" value="ERK43619.1"/>
    <property type="molecule type" value="Genomic_DNA"/>
</dbReference>
<name>U2PIP3_EUBRA</name>
<dbReference type="AlphaFoldDB" id="U2PIP3"/>
<reference evidence="1 2" key="1">
    <citation type="submission" date="2013-06" db="EMBL/GenBank/DDBJ databases">
        <authorList>
            <person name="Weinstock G."/>
            <person name="Sodergren E."/>
            <person name="Lobos E.A."/>
            <person name="Fulton L."/>
            <person name="Fulton R."/>
            <person name="Courtney L."/>
            <person name="Fronick C."/>
            <person name="O'Laughlin M."/>
            <person name="Godfrey J."/>
            <person name="Wilson R.M."/>
            <person name="Miner T."/>
            <person name="Farmer C."/>
            <person name="Delehaunty K."/>
            <person name="Cordes M."/>
            <person name="Minx P."/>
            <person name="Tomlinson C."/>
            <person name="Chen J."/>
            <person name="Wollam A."/>
            <person name="Pepin K.H."/>
            <person name="Bhonagiri V."/>
            <person name="Zhang X."/>
            <person name="Warren W."/>
            <person name="Mitreva M."/>
            <person name="Mardis E.R."/>
            <person name="Wilson R.K."/>
        </authorList>
    </citation>
    <scope>NUCLEOTIDE SEQUENCE [LARGE SCALE GENOMIC DNA]</scope>
    <source>
        <strain evidence="1 2">ATCC 29099</strain>
    </source>
</reference>
<dbReference type="HOGENOM" id="CLU_1934867_0_0_9"/>
<comment type="caution">
    <text evidence="1">The sequence shown here is derived from an EMBL/GenBank/DDBJ whole genome shotgun (WGS) entry which is preliminary data.</text>
</comment>
<dbReference type="eggNOG" id="ENOG502ZVRC">
    <property type="taxonomic scope" value="Bacteria"/>
</dbReference>
<sequence length="130" mass="13533">MDVAVEMVAGAQQKQCLIHQFHCVCRILIHTGTQKQAFDIVASVKFDYQLTDLIRGKCGTAAVVVGAALAVATVIDTVVTQQDLQQGDTSAVPGKTVADAGGTGIAKRALFSAAVYTAGSTGYIVFCRIG</sequence>